<dbReference type="SUPFAM" id="SSF89000">
    <property type="entry name" value="post-HMGL domain-like"/>
    <property type="match status" value="1"/>
</dbReference>
<dbReference type="InterPro" id="IPR003379">
    <property type="entry name" value="Carboxylase_cons_dom"/>
</dbReference>
<dbReference type="Proteomes" id="UP001500804">
    <property type="component" value="Unassembled WGS sequence"/>
</dbReference>
<protein>
    <submittedName>
        <fullName evidence="2">Carboxylase</fullName>
    </submittedName>
</protein>
<name>A0ABP9NHF7_9PSEU</name>
<accession>A0ABP9NHF7</accession>
<dbReference type="EMBL" id="BAABJO010000008">
    <property type="protein sequence ID" value="GAA5119592.1"/>
    <property type="molecule type" value="Genomic_DNA"/>
</dbReference>
<sequence length="513" mass="56248">MNAMTDPTGRGEVRFLDTTFRDGSQSLWAMGIRHGMMEALGGDLDRAGFDVIEVPANPIFFKKMVRDLKEDPWETMRMLARTITRTPKACMGGAGGSLNGFGTPTPAVLNRLYSRCLAEIGVLNRAQLMANTGDQITRMLPTAVPFARELGLKVAIAVAYTISPRHTDEHFAETTRQCTAFRPDAIYLKDQGGLLTVDRLRTLLPAMLREAGDIPVELHSHCTTGLAPLVYLEALELGVRTVHCGVPPLANGSAQPSVLEVARNARLMGFTPVVDEELVASVSQRLAGFAAADGLPAGAPLHYDRGHYRHQIPGGVISNLRFQLAEIRMEHRLDEVLEECVQIRADLGYPIMITPYSQYVATQAAINVASGERYGVVIDELVRLARGAYGEDSGYTWMDENLRDRFLSLPRARELEELDRRAVDDMTLSEARQAYGAPGISDDELLLRAIMQGTSEIDTMRAAGPPRRYDSAGLPLLTLVERLRETSAIRYVRVQRGNDSVLVGNRAATTGGS</sequence>
<dbReference type="InterPro" id="IPR055268">
    <property type="entry name" value="PCB-like"/>
</dbReference>
<dbReference type="InterPro" id="IPR013785">
    <property type="entry name" value="Aldolase_TIM"/>
</dbReference>
<dbReference type="PANTHER" id="PTHR43778">
    <property type="entry name" value="PYRUVATE CARBOXYLASE"/>
    <property type="match status" value="1"/>
</dbReference>
<gene>
    <name evidence="2" type="ORF">GCM10023320_25570</name>
</gene>
<proteinExistence type="predicted"/>
<feature type="domain" description="Pyruvate carboxyltransferase" evidence="1">
    <location>
        <begin position="13"/>
        <end position="280"/>
    </location>
</feature>
<evidence type="ECO:0000259" key="1">
    <source>
        <dbReference type="PROSITE" id="PS50991"/>
    </source>
</evidence>
<dbReference type="PROSITE" id="PS50991">
    <property type="entry name" value="PYR_CT"/>
    <property type="match status" value="1"/>
</dbReference>
<evidence type="ECO:0000313" key="2">
    <source>
        <dbReference type="EMBL" id="GAA5119592.1"/>
    </source>
</evidence>
<dbReference type="SUPFAM" id="SSF51569">
    <property type="entry name" value="Aldolase"/>
    <property type="match status" value="1"/>
</dbReference>
<dbReference type="PANTHER" id="PTHR43778:SF2">
    <property type="entry name" value="PYRUVATE CARBOXYLASE, MITOCHONDRIAL"/>
    <property type="match status" value="1"/>
</dbReference>
<dbReference type="Pfam" id="PF02436">
    <property type="entry name" value="PYC_OADA"/>
    <property type="match status" value="1"/>
</dbReference>
<dbReference type="Gene3D" id="3.20.20.70">
    <property type="entry name" value="Aldolase class I"/>
    <property type="match status" value="1"/>
</dbReference>
<evidence type="ECO:0000313" key="3">
    <source>
        <dbReference type="Proteomes" id="UP001500804"/>
    </source>
</evidence>
<reference evidence="3" key="1">
    <citation type="journal article" date="2019" name="Int. J. Syst. Evol. Microbiol.">
        <title>The Global Catalogue of Microorganisms (GCM) 10K type strain sequencing project: providing services to taxonomists for standard genome sequencing and annotation.</title>
        <authorList>
            <consortium name="The Broad Institute Genomics Platform"/>
            <consortium name="The Broad Institute Genome Sequencing Center for Infectious Disease"/>
            <person name="Wu L."/>
            <person name="Ma J."/>
        </authorList>
    </citation>
    <scope>NUCLEOTIDE SEQUENCE [LARGE SCALE GENOMIC DNA]</scope>
    <source>
        <strain evidence="3">JCM 18302</strain>
    </source>
</reference>
<dbReference type="InterPro" id="IPR000891">
    <property type="entry name" value="PYR_CT"/>
</dbReference>
<comment type="caution">
    <text evidence="2">The sequence shown here is derived from an EMBL/GenBank/DDBJ whole genome shotgun (WGS) entry which is preliminary data.</text>
</comment>
<organism evidence="2 3">
    <name type="scientific">Pseudonocardia adelaidensis</name>
    <dbReference type="NCBI Taxonomy" id="648754"/>
    <lineage>
        <taxon>Bacteria</taxon>
        <taxon>Bacillati</taxon>
        <taxon>Actinomycetota</taxon>
        <taxon>Actinomycetes</taxon>
        <taxon>Pseudonocardiales</taxon>
        <taxon>Pseudonocardiaceae</taxon>
        <taxon>Pseudonocardia</taxon>
    </lineage>
</organism>
<keyword evidence="3" id="KW-1185">Reference proteome</keyword>